<evidence type="ECO:0000256" key="5">
    <source>
        <dbReference type="ARBA" id="ARBA00023136"/>
    </source>
</evidence>
<feature type="compositionally biased region" description="Basic and acidic residues" evidence="6">
    <location>
        <begin position="533"/>
        <end position="542"/>
    </location>
</feature>
<evidence type="ECO:0000256" key="2">
    <source>
        <dbReference type="ARBA" id="ARBA00022448"/>
    </source>
</evidence>
<dbReference type="GO" id="GO:0005886">
    <property type="term" value="C:plasma membrane"/>
    <property type="evidence" value="ECO:0007669"/>
    <property type="project" value="TreeGrafter"/>
</dbReference>
<feature type="transmembrane region" description="Helical" evidence="7">
    <location>
        <begin position="467"/>
        <end position="488"/>
    </location>
</feature>
<feature type="compositionally biased region" description="Basic and acidic residues" evidence="6">
    <location>
        <begin position="498"/>
        <end position="507"/>
    </location>
</feature>
<feature type="transmembrane region" description="Helical" evidence="7">
    <location>
        <begin position="212"/>
        <end position="230"/>
    </location>
</feature>
<dbReference type="EMBL" id="JAAAIP010000608">
    <property type="protein sequence ID" value="KAG0314501.1"/>
    <property type="molecule type" value="Genomic_DNA"/>
</dbReference>
<feature type="transmembrane region" description="Helical" evidence="7">
    <location>
        <begin position="136"/>
        <end position="155"/>
    </location>
</feature>
<sequence length="822" mass="90312">MVGIWPASQSQAETPLDTSNGNISIALEDLDERGISQDQRRPGLHGRARIWGPTKSIRMILLTTALMGYVTAMLLAYPFLGSVEMAYGTPFLLQLGLSKSLMSLVWLAGPLSGLVMQPIVGVLSDRCTSKLGRRRPFLIAGVTAVVVSFMCLGWCREIIQGIFGSDYENLENATILMAVGSIYILDFAVNCVQASCRTLIVDSLPSSQQEAAASWASRLMGIGGIFGYFMGNVNLPQRVPAFGDTQIKGLAIIACLFLILTVGLTCVTVTERIMVRPPKTSKSSFDEFLESFRTIFRAIRYLPTRIQHLCNVQFFAWMGWFPFLFYSSTYVAEIYTREMSENGAPVDPEQDQVSGIQDAAVRAGSFCLLIYSIVSLGASILLPLFVTPAEHVATEPSRPFSNSRTTTLENSHGGLKRLSKWRNLQLPRWMKLPIQGLTLPRMYTFSLALVSFSLVSTWYIHDLRGTTILFAGCGIAWAMSMWAPFSILGEVISQQMQEEQHQERTRDTGSTQRSGSSEVLFRKSEDEDDGETEEIRMAESSHGRKYQPLRVRESLEEAITVGESSFMTSWPIAQTRVSSDSFRHSTRTPSPTVVEGQPSPAAPVGWTVSSDHDTLQHRMNIDSDTDVTSDDDDEALPKKHGREEEQRLVQDRSGRSRPSRPSRSRSHSDSYPPKPIIESNSNTRGIKSQTQERRDSSGYTAVDTAGRPSSQLRDSEPSSATRQASSSSTSSPSEGASAGALLGIHNIYIVLPQFLVSFLSSLVFAAIEPKPDGGIDGDVDQPGDPETIGVMLRIGGVMAGIAAVLSLKLWTQPRTVAPLHHI</sequence>
<evidence type="ECO:0000256" key="4">
    <source>
        <dbReference type="ARBA" id="ARBA00022989"/>
    </source>
</evidence>
<evidence type="ECO:0000256" key="1">
    <source>
        <dbReference type="ARBA" id="ARBA00004141"/>
    </source>
</evidence>
<evidence type="ECO:0008006" key="10">
    <source>
        <dbReference type="Google" id="ProtNLM"/>
    </source>
</evidence>
<feature type="compositionally biased region" description="Basic and acidic residues" evidence="6">
    <location>
        <begin position="610"/>
        <end position="621"/>
    </location>
</feature>
<evidence type="ECO:0000313" key="8">
    <source>
        <dbReference type="EMBL" id="KAG0314501.1"/>
    </source>
</evidence>
<proteinExistence type="predicted"/>
<dbReference type="GO" id="GO:0008506">
    <property type="term" value="F:sucrose:proton symporter activity"/>
    <property type="evidence" value="ECO:0007669"/>
    <property type="project" value="TreeGrafter"/>
</dbReference>
<feature type="compositionally biased region" description="Acidic residues" evidence="6">
    <location>
        <begin position="623"/>
        <end position="634"/>
    </location>
</feature>
<dbReference type="SUPFAM" id="SSF103473">
    <property type="entry name" value="MFS general substrate transporter"/>
    <property type="match status" value="1"/>
</dbReference>
<evidence type="ECO:0000256" key="6">
    <source>
        <dbReference type="SAM" id="MobiDB-lite"/>
    </source>
</evidence>
<dbReference type="InterPro" id="IPR036259">
    <property type="entry name" value="MFS_trans_sf"/>
</dbReference>
<organism evidence="8 9">
    <name type="scientific">Dissophora globulifera</name>
    <dbReference type="NCBI Taxonomy" id="979702"/>
    <lineage>
        <taxon>Eukaryota</taxon>
        <taxon>Fungi</taxon>
        <taxon>Fungi incertae sedis</taxon>
        <taxon>Mucoromycota</taxon>
        <taxon>Mortierellomycotina</taxon>
        <taxon>Mortierellomycetes</taxon>
        <taxon>Mortierellales</taxon>
        <taxon>Mortierellaceae</taxon>
        <taxon>Dissophora</taxon>
    </lineage>
</organism>
<feature type="compositionally biased region" description="Basic residues" evidence="6">
    <location>
        <begin position="655"/>
        <end position="665"/>
    </location>
</feature>
<feature type="transmembrane region" description="Helical" evidence="7">
    <location>
        <begin position="59"/>
        <end position="80"/>
    </location>
</feature>
<feature type="transmembrane region" description="Helical" evidence="7">
    <location>
        <begin position="175"/>
        <end position="200"/>
    </location>
</feature>
<feature type="compositionally biased region" description="Polar residues" evidence="6">
    <location>
        <begin position="508"/>
        <end position="517"/>
    </location>
</feature>
<protein>
    <recommendedName>
        <fullName evidence="10">Sucrose transporter</fullName>
    </recommendedName>
</protein>
<feature type="compositionally biased region" description="Low complexity" evidence="6">
    <location>
        <begin position="717"/>
        <end position="736"/>
    </location>
</feature>
<feature type="transmembrane region" description="Helical" evidence="7">
    <location>
        <begin position="250"/>
        <end position="269"/>
    </location>
</feature>
<feature type="compositionally biased region" description="Basic and acidic residues" evidence="6">
    <location>
        <begin position="635"/>
        <end position="654"/>
    </location>
</feature>
<evidence type="ECO:0000256" key="7">
    <source>
        <dbReference type="SAM" id="Phobius"/>
    </source>
</evidence>
<dbReference type="Gene3D" id="1.20.1250.20">
    <property type="entry name" value="MFS general substrate transporter like domains"/>
    <property type="match status" value="1"/>
</dbReference>
<gene>
    <name evidence="8" type="ORF">BGZ99_008081</name>
</gene>
<accession>A0A9P6RAF9</accession>
<dbReference type="AlphaFoldDB" id="A0A9P6RAF9"/>
<keyword evidence="4 7" id="KW-1133">Transmembrane helix</keyword>
<comment type="subcellular location">
    <subcellularLocation>
        <location evidence="1">Membrane</location>
        <topology evidence="1">Multi-pass membrane protein</topology>
    </subcellularLocation>
</comment>
<evidence type="ECO:0000313" key="9">
    <source>
        <dbReference type="Proteomes" id="UP000738325"/>
    </source>
</evidence>
<feature type="compositionally biased region" description="Polar residues" evidence="6">
    <location>
        <begin position="678"/>
        <end position="689"/>
    </location>
</feature>
<feature type="region of interest" description="Disordered" evidence="6">
    <location>
        <begin position="496"/>
        <end position="544"/>
    </location>
</feature>
<dbReference type="PANTHER" id="PTHR19432:SF35">
    <property type="entry name" value="SOLUTE CARRIER FAMILY 45 MEMBER 3 ISOFORM X1"/>
    <property type="match status" value="1"/>
</dbReference>
<feature type="transmembrane region" description="Helical" evidence="7">
    <location>
        <begin position="442"/>
        <end position="461"/>
    </location>
</feature>
<feature type="transmembrane region" description="Helical" evidence="7">
    <location>
        <begin position="363"/>
        <end position="386"/>
    </location>
</feature>
<feature type="transmembrane region" description="Helical" evidence="7">
    <location>
        <begin position="100"/>
        <end position="124"/>
    </location>
</feature>
<keyword evidence="3 7" id="KW-0812">Transmembrane</keyword>
<reference evidence="8" key="1">
    <citation type="journal article" date="2020" name="Fungal Divers.">
        <title>Resolving the Mortierellaceae phylogeny through synthesis of multi-gene phylogenetics and phylogenomics.</title>
        <authorList>
            <person name="Vandepol N."/>
            <person name="Liber J."/>
            <person name="Desiro A."/>
            <person name="Na H."/>
            <person name="Kennedy M."/>
            <person name="Barry K."/>
            <person name="Grigoriev I.V."/>
            <person name="Miller A.N."/>
            <person name="O'Donnell K."/>
            <person name="Stajich J.E."/>
            <person name="Bonito G."/>
        </authorList>
    </citation>
    <scope>NUCLEOTIDE SEQUENCE</scope>
    <source>
        <strain evidence="8">REB-010B</strain>
    </source>
</reference>
<evidence type="ECO:0000256" key="3">
    <source>
        <dbReference type="ARBA" id="ARBA00022692"/>
    </source>
</evidence>
<dbReference type="PANTHER" id="PTHR19432">
    <property type="entry name" value="SUGAR TRANSPORTER"/>
    <property type="match status" value="1"/>
</dbReference>
<keyword evidence="5 7" id="KW-0472">Membrane</keyword>
<keyword evidence="9" id="KW-1185">Reference proteome</keyword>
<dbReference type="Pfam" id="PF13347">
    <property type="entry name" value="MFS_2"/>
    <property type="match status" value="1"/>
</dbReference>
<name>A0A9P6RAF9_9FUNG</name>
<feature type="region of interest" description="Disordered" evidence="6">
    <location>
        <begin position="577"/>
        <end position="736"/>
    </location>
</feature>
<keyword evidence="2" id="KW-0813">Transport</keyword>
<dbReference type="Proteomes" id="UP000738325">
    <property type="component" value="Unassembled WGS sequence"/>
</dbReference>
<comment type="caution">
    <text evidence="8">The sequence shown here is derived from an EMBL/GenBank/DDBJ whole genome shotgun (WGS) entry which is preliminary data.</text>
</comment>
<dbReference type="OrthoDB" id="28755at2759"/>